<organism evidence="1 2">
    <name type="scientific">Limnoglobus roseus</name>
    <dbReference type="NCBI Taxonomy" id="2598579"/>
    <lineage>
        <taxon>Bacteria</taxon>
        <taxon>Pseudomonadati</taxon>
        <taxon>Planctomycetota</taxon>
        <taxon>Planctomycetia</taxon>
        <taxon>Gemmatales</taxon>
        <taxon>Gemmataceae</taxon>
        <taxon>Limnoglobus</taxon>
    </lineage>
</organism>
<dbReference type="RefSeq" id="WP_149109153.1">
    <property type="nucleotide sequence ID" value="NZ_CP042425.1"/>
</dbReference>
<sequence length="91" mass="9984">MLPLLLSAFVTVPNSPQVIYVDDMVGFDRVRRLQTLASGPLTVPASTVGPLLRMVEEQLVALKAQGDLVDPQEVEATQQIIEKLKAQQKTK</sequence>
<protein>
    <submittedName>
        <fullName evidence="1">Uncharacterized protein</fullName>
    </submittedName>
</protein>
<accession>A0A5C1A8B6</accession>
<dbReference type="KEGG" id="lrs:PX52LOC_01116"/>
<reference evidence="2" key="1">
    <citation type="submission" date="2019-08" db="EMBL/GenBank/DDBJ databases">
        <title>Limnoglobus roseus gen. nov., sp. nov., a novel freshwater planctomycete with a giant genome from the family Gemmataceae.</title>
        <authorList>
            <person name="Kulichevskaya I.S."/>
            <person name="Naumoff D.G."/>
            <person name="Miroshnikov K."/>
            <person name="Ivanova A."/>
            <person name="Philippov D.A."/>
            <person name="Hakobyan A."/>
            <person name="Rijpstra I.C."/>
            <person name="Sinninghe Damste J.S."/>
            <person name="Liesack W."/>
            <person name="Dedysh S.N."/>
        </authorList>
    </citation>
    <scope>NUCLEOTIDE SEQUENCE [LARGE SCALE GENOMIC DNA]</scope>
    <source>
        <strain evidence="2">PX52</strain>
    </source>
</reference>
<name>A0A5C1A8B6_9BACT</name>
<gene>
    <name evidence="1" type="ORF">PX52LOC_01116</name>
</gene>
<dbReference type="EMBL" id="CP042425">
    <property type="protein sequence ID" value="QEL14246.1"/>
    <property type="molecule type" value="Genomic_DNA"/>
</dbReference>
<evidence type="ECO:0000313" key="2">
    <source>
        <dbReference type="Proteomes" id="UP000324974"/>
    </source>
</evidence>
<proteinExistence type="predicted"/>
<dbReference type="AlphaFoldDB" id="A0A5C1A8B6"/>
<evidence type="ECO:0000313" key="1">
    <source>
        <dbReference type="EMBL" id="QEL14246.1"/>
    </source>
</evidence>
<keyword evidence="2" id="KW-1185">Reference proteome</keyword>
<dbReference type="Proteomes" id="UP000324974">
    <property type="component" value="Chromosome"/>
</dbReference>